<dbReference type="EMBL" id="JRAK01000096">
    <property type="protein sequence ID" value="KGN86851.1"/>
    <property type="molecule type" value="Genomic_DNA"/>
</dbReference>
<dbReference type="UniPathway" id="UPA00392"/>
<sequence>MITTTDISIADYDYPLPEERIAKHALPQRDACKLLVYDKGEIKDAVFSQLSEVLPSGSMLVRNNTRVIRARLLFRKSTGATIEVFCLEPVSPAQYELSLTARGSCVWHCMVGNAKRWRSGDLQMEISSPHGDSILLTASHDPAADGYIRFSWENDHYTFGEILEMAGILPIPPYLNRDTEKEDLETYQTVYAKNQGSVAAPTAGLHFTQEEFERLRAQGTPVVDVTLHVGAGTFRPVKSKTIGGHRMHRELIVIERSSLEALRDWQGSIVAVGTTSVRTLESLYWLGRSLSIGPHTPQESLKVNQWEAYENGDVALSRSETIRIILDWMDEQGVETLIFPTEILIAPGYRYRMVDAMITNFHQPRSTLLLLVSAFIGEDWKAVYHHALESGYRFLSYGDGSLLIP</sequence>
<dbReference type="Gene3D" id="2.40.10.240">
    <property type="entry name" value="QueA-like"/>
    <property type="match status" value="1"/>
</dbReference>
<gene>
    <name evidence="5" type="primary">queA</name>
    <name evidence="6" type="ORF">HR15_07420</name>
</gene>
<evidence type="ECO:0000256" key="3">
    <source>
        <dbReference type="ARBA" id="ARBA00022691"/>
    </source>
</evidence>
<dbReference type="GO" id="GO:0005737">
    <property type="term" value="C:cytoplasm"/>
    <property type="evidence" value="ECO:0007669"/>
    <property type="project" value="UniProtKB-SubCell"/>
</dbReference>
<protein>
    <recommendedName>
        <fullName evidence="5">S-adenosylmethionine:tRNA ribosyltransferase-isomerase</fullName>
        <ecNumber evidence="5">2.4.99.17</ecNumber>
    </recommendedName>
    <alternativeName>
        <fullName evidence="5">Queuosine biosynthesis protein QueA</fullName>
    </alternativeName>
</protein>
<dbReference type="Pfam" id="PF02547">
    <property type="entry name" value="Queuosine_synth"/>
    <property type="match status" value="1"/>
</dbReference>
<evidence type="ECO:0000313" key="6">
    <source>
        <dbReference type="EMBL" id="KGN86851.1"/>
    </source>
</evidence>
<dbReference type="HAMAP" id="MF_00113">
    <property type="entry name" value="QueA"/>
    <property type="match status" value="1"/>
</dbReference>
<evidence type="ECO:0000256" key="2">
    <source>
        <dbReference type="ARBA" id="ARBA00022679"/>
    </source>
</evidence>
<keyword evidence="3 5" id="KW-0949">S-adenosyl-L-methionine</keyword>
<organism evidence="6 7">
    <name type="scientific">Porphyromonas gulae</name>
    <dbReference type="NCBI Taxonomy" id="111105"/>
    <lineage>
        <taxon>Bacteria</taxon>
        <taxon>Pseudomonadati</taxon>
        <taxon>Bacteroidota</taxon>
        <taxon>Bacteroidia</taxon>
        <taxon>Bacteroidales</taxon>
        <taxon>Porphyromonadaceae</taxon>
        <taxon>Porphyromonas</taxon>
    </lineage>
</organism>
<comment type="subcellular location">
    <subcellularLocation>
        <location evidence="5">Cytoplasm</location>
    </subcellularLocation>
</comment>
<name>A0A0A2F782_9PORP</name>
<dbReference type="PANTHER" id="PTHR30307">
    <property type="entry name" value="S-ADENOSYLMETHIONINE:TRNA RIBOSYLTRANSFERASE-ISOMERASE"/>
    <property type="match status" value="1"/>
</dbReference>
<dbReference type="InterPro" id="IPR042118">
    <property type="entry name" value="QueA_dom1"/>
</dbReference>
<comment type="caution">
    <text evidence="6">The sequence shown here is derived from an EMBL/GenBank/DDBJ whole genome shotgun (WGS) entry which is preliminary data.</text>
</comment>
<dbReference type="Proteomes" id="UP000030146">
    <property type="component" value="Unassembled WGS sequence"/>
</dbReference>
<dbReference type="GO" id="GO:0008616">
    <property type="term" value="P:tRNA queuosine(34) biosynthetic process"/>
    <property type="evidence" value="ECO:0007669"/>
    <property type="project" value="UniProtKB-UniRule"/>
</dbReference>
<evidence type="ECO:0000256" key="5">
    <source>
        <dbReference type="HAMAP-Rule" id="MF_00113"/>
    </source>
</evidence>
<comment type="function">
    <text evidence="5">Transfers and isomerizes the ribose moiety from AdoMet to the 7-aminomethyl group of 7-deazaguanine (preQ1-tRNA) to give epoxyqueuosine (oQ-tRNA).</text>
</comment>
<dbReference type="Gene3D" id="3.40.1780.10">
    <property type="entry name" value="QueA-like"/>
    <property type="match status" value="1"/>
</dbReference>
<proteinExistence type="inferred from homology"/>
<comment type="subunit">
    <text evidence="5">Monomer.</text>
</comment>
<dbReference type="InterPro" id="IPR036100">
    <property type="entry name" value="QueA_sf"/>
</dbReference>
<dbReference type="EC" id="2.4.99.17" evidence="5"/>
<keyword evidence="7" id="KW-1185">Reference proteome</keyword>
<reference evidence="6 7" key="1">
    <citation type="submission" date="2014-08" db="EMBL/GenBank/DDBJ databases">
        <title>Porphyromonas gulae strain:COT-052_OH3439 Genome sequencing.</title>
        <authorList>
            <person name="Wallis C."/>
            <person name="Deusch O."/>
            <person name="O'Flynn C."/>
            <person name="Davis I."/>
            <person name="Jospin G."/>
            <person name="Darling A.E."/>
            <person name="Coil D.A."/>
            <person name="Alexiev A."/>
            <person name="Horsfall A."/>
            <person name="Kirkwood N."/>
            <person name="Harris S."/>
            <person name="Eisen J.A."/>
        </authorList>
    </citation>
    <scope>NUCLEOTIDE SEQUENCE [LARGE SCALE GENOMIC DNA]</scope>
    <source>
        <strain evidence="7">COT-052 OH3439</strain>
    </source>
</reference>
<dbReference type="RefSeq" id="WP_039425349.1">
    <property type="nucleotide sequence ID" value="NZ_JRAK01000096.1"/>
</dbReference>
<dbReference type="InterPro" id="IPR042119">
    <property type="entry name" value="QueA_dom2"/>
</dbReference>
<dbReference type="InterPro" id="IPR003699">
    <property type="entry name" value="QueA"/>
</dbReference>
<comment type="similarity">
    <text evidence="5">Belongs to the QueA family.</text>
</comment>
<accession>A0A0A2F782</accession>
<keyword evidence="1 5" id="KW-0963">Cytoplasm</keyword>
<evidence type="ECO:0000256" key="1">
    <source>
        <dbReference type="ARBA" id="ARBA00022490"/>
    </source>
</evidence>
<dbReference type="GO" id="GO:0051075">
    <property type="term" value="F:S-adenosylmethionine:tRNA ribosyltransferase-isomerase activity"/>
    <property type="evidence" value="ECO:0007669"/>
    <property type="project" value="UniProtKB-EC"/>
</dbReference>
<keyword evidence="2 5" id="KW-0808">Transferase</keyword>
<comment type="pathway">
    <text evidence="5">tRNA modification; tRNA-queuosine biosynthesis.</text>
</comment>
<dbReference type="SUPFAM" id="SSF111337">
    <property type="entry name" value="QueA-like"/>
    <property type="match status" value="1"/>
</dbReference>
<dbReference type="PANTHER" id="PTHR30307:SF0">
    <property type="entry name" value="S-ADENOSYLMETHIONINE:TRNA RIBOSYLTRANSFERASE-ISOMERASE"/>
    <property type="match status" value="1"/>
</dbReference>
<comment type="catalytic activity">
    <reaction evidence="5">
        <text>7-aminomethyl-7-carbaguanosine(34) in tRNA + S-adenosyl-L-methionine = epoxyqueuosine(34) in tRNA + adenine + L-methionine + 2 H(+)</text>
        <dbReference type="Rhea" id="RHEA:32155"/>
        <dbReference type="Rhea" id="RHEA-COMP:10342"/>
        <dbReference type="Rhea" id="RHEA-COMP:18582"/>
        <dbReference type="ChEBI" id="CHEBI:15378"/>
        <dbReference type="ChEBI" id="CHEBI:16708"/>
        <dbReference type="ChEBI" id="CHEBI:57844"/>
        <dbReference type="ChEBI" id="CHEBI:59789"/>
        <dbReference type="ChEBI" id="CHEBI:82833"/>
        <dbReference type="ChEBI" id="CHEBI:194443"/>
        <dbReference type="EC" id="2.4.99.17"/>
    </reaction>
</comment>
<keyword evidence="4 5" id="KW-0671">Queuosine biosynthesis</keyword>
<dbReference type="AlphaFoldDB" id="A0A0A2F782"/>
<evidence type="ECO:0000313" key="7">
    <source>
        <dbReference type="Proteomes" id="UP000030146"/>
    </source>
</evidence>
<evidence type="ECO:0000256" key="4">
    <source>
        <dbReference type="ARBA" id="ARBA00022785"/>
    </source>
</evidence>